<evidence type="ECO:0000313" key="3">
    <source>
        <dbReference type="Proteomes" id="UP000599024"/>
    </source>
</evidence>
<dbReference type="InterPro" id="IPR052753">
    <property type="entry name" value="Rbr2/Nigerythrin"/>
</dbReference>
<sequence length="172" mass="19173">MHATLTQHLEKLFLKTSRGAARKAIYALRARQSGEPAVAALYEAMSQSEAAQARRLLIQLRGQTHTNEENLRTCFTEETPALINSYNAAALQAEQLGEQAMHNIFSQSERVERIFLSLEKKVARGQAADQATYHICRFCGFIREGAVAPEECPICTAPRSRFHTIGKSLRSP</sequence>
<organism evidence="2 3">
    <name type="scientific">Candidatus Desulfatifera sulfidica</name>
    <dbReference type="NCBI Taxonomy" id="2841691"/>
    <lineage>
        <taxon>Bacteria</taxon>
        <taxon>Pseudomonadati</taxon>
        <taxon>Thermodesulfobacteriota</taxon>
        <taxon>Desulfobulbia</taxon>
        <taxon>Desulfobulbales</taxon>
        <taxon>Desulfobulbaceae</taxon>
        <taxon>Candidatus Desulfatifera</taxon>
    </lineage>
</organism>
<dbReference type="CDD" id="cd00729">
    <property type="entry name" value="rubredoxin_SM"/>
    <property type="match status" value="1"/>
</dbReference>
<feature type="domain" description="Rubredoxin-like" evidence="1">
    <location>
        <begin position="131"/>
        <end position="165"/>
    </location>
</feature>
<dbReference type="SUPFAM" id="SSF57802">
    <property type="entry name" value="Rubredoxin-like"/>
    <property type="match status" value="1"/>
</dbReference>
<protein>
    <submittedName>
        <fullName evidence="2">Rubrerythrin family protein</fullName>
    </submittedName>
</protein>
<dbReference type="PANTHER" id="PTHR33746">
    <property type="entry name" value="RUBRERYTHRIN"/>
    <property type="match status" value="1"/>
</dbReference>
<dbReference type="Gene3D" id="1.20.1260.10">
    <property type="match status" value="1"/>
</dbReference>
<dbReference type="GO" id="GO:0005506">
    <property type="term" value="F:iron ion binding"/>
    <property type="evidence" value="ECO:0007669"/>
    <property type="project" value="InterPro"/>
</dbReference>
<dbReference type="InterPro" id="IPR012347">
    <property type="entry name" value="Ferritin-like"/>
</dbReference>
<proteinExistence type="predicted"/>
<dbReference type="InterPro" id="IPR009078">
    <property type="entry name" value="Ferritin-like_SF"/>
</dbReference>
<dbReference type="PROSITE" id="PS50903">
    <property type="entry name" value="RUBREDOXIN_LIKE"/>
    <property type="match status" value="1"/>
</dbReference>
<dbReference type="Gene3D" id="2.20.28.10">
    <property type="match status" value="1"/>
</dbReference>
<dbReference type="AlphaFoldDB" id="A0A8J6TEE4"/>
<dbReference type="Proteomes" id="UP000599024">
    <property type="component" value="Unassembled WGS sequence"/>
</dbReference>
<accession>A0A8J6TEE4</accession>
<dbReference type="InterPro" id="IPR024934">
    <property type="entry name" value="Rubredoxin-like_dom"/>
</dbReference>
<dbReference type="EMBL" id="JACNLK010000077">
    <property type="protein sequence ID" value="MBC8209124.1"/>
    <property type="molecule type" value="Genomic_DNA"/>
</dbReference>
<evidence type="ECO:0000313" key="2">
    <source>
        <dbReference type="EMBL" id="MBC8209124.1"/>
    </source>
</evidence>
<dbReference type="PANTHER" id="PTHR33746:SF4">
    <property type="entry name" value="RUBRERYTHRIN"/>
    <property type="match status" value="1"/>
</dbReference>
<dbReference type="Pfam" id="PF21349">
    <property type="entry name" value="RUBY_RBDX"/>
    <property type="match status" value="1"/>
</dbReference>
<comment type="caution">
    <text evidence="2">The sequence shown here is derived from an EMBL/GenBank/DDBJ whole genome shotgun (WGS) entry which is preliminary data.</text>
</comment>
<dbReference type="InterPro" id="IPR048574">
    <property type="entry name" value="RUBY_RBDX"/>
</dbReference>
<name>A0A8J6TEE4_9BACT</name>
<reference evidence="2 3" key="1">
    <citation type="submission" date="2020-08" db="EMBL/GenBank/DDBJ databases">
        <title>Bridging the membrane lipid divide: bacteria of the FCB group superphylum have the potential to synthesize archaeal ether lipids.</title>
        <authorList>
            <person name="Villanueva L."/>
            <person name="Von Meijenfeldt F.A.B."/>
            <person name="Westbye A.B."/>
            <person name="Yadav S."/>
            <person name="Hopmans E.C."/>
            <person name="Dutilh B.E."/>
            <person name="Sinninghe Damste J.S."/>
        </authorList>
    </citation>
    <scope>NUCLEOTIDE SEQUENCE [LARGE SCALE GENOMIC DNA]</scope>
    <source>
        <strain evidence="2">NIOZ-UU81</strain>
    </source>
</reference>
<gene>
    <name evidence="2" type="ORF">H8E79_08165</name>
</gene>
<evidence type="ECO:0000259" key="1">
    <source>
        <dbReference type="PROSITE" id="PS50903"/>
    </source>
</evidence>
<dbReference type="SUPFAM" id="SSF47240">
    <property type="entry name" value="Ferritin-like"/>
    <property type="match status" value="1"/>
</dbReference>